<dbReference type="RefSeq" id="WP_200192942.1">
    <property type="nucleotide sequence ID" value="NZ_JAENHM010000030.1"/>
</dbReference>
<keyword evidence="4" id="KW-0812">Transmembrane</keyword>
<comment type="similarity">
    <text evidence="2">Belongs to the methyl-accepting chemotaxis (MCP) protein family.</text>
</comment>
<feature type="domain" description="HAMP" evidence="6">
    <location>
        <begin position="315"/>
        <end position="368"/>
    </location>
</feature>
<evidence type="ECO:0000256" key="4">
    <source>
        <dbReference type="SAM" id="Phobius"/>
    </source>
</evidence>
<keyword evidence="8" id="KW-1185">Reference proteome</keyword>
<evidence type="ECO:0000313" key="7">
    <source>
        <dbReference type="EMBL" id="MBK1837930.1"/>
    </source>
</evidence>
<protein>
    <submittedName>
        <fullName evidence="7">HAMP domain-containing protein</fullName>
    </submittedName>
</protein>
<sequence length="664" mass="68904">MQESASAGRAADARGIVDVLGAATGFGETMALERGVVNLPLTAGKLLDDATRDSLSKVRSQSDAALARYLAAVKALADPKAISESAGLADRLSEVRSRTDGWLAKEASARPADASAQFFAGMVKVAEQIAVTTNRLGHRLNDLDAAVGDRADIAIRAAALREQAGQQSVLYLRALGTGKPMTPEAEAEAMTLEGRIMANWTSVADDIVAGDMEPPLRAALETARKGYIQGFGAFKARVLAASRAGKPYDLDGAEWRRSASPLLQDLLVIRDAGIAVGREMASDHHSTAFSRMLLAIGVMVAGFAALIGVAVAITRRASRPIVELAGVVGLIAGGRRDVEVPHRQRSDEIGEMAAAIDVLQSRAREADAAESRRRTDLEEREENRRIMEQVTKEFVAQLETVVGHLSTTAEAVRGNSEQLTSAAESASSLTSSVASASELANGNIQTVAAAAEQLQSSIGEISRRIDDASRVAQEAVREAGSTAGIVATLADRAAGIGSVVDMISSIASQTNLLALNATIEAARAGEAGKGFAVVASEVKNLAGQTAKATEDIQLRVGEIRDVSGSAATAINAISRTVTAISEAASAVAAAVEEQNAATREIARNIQAAAQGTVEVSGSIGQVASTAESTRVASGELLSASRGLSHEAGSLRTTVDAYVNRLRTA</sequence>
<keyword evidence="4" id="KW-1133">Transmembrane helix</keyword>
<evidence type="ECO:0000256" key="3">
    <source>
        <dbReference type="PROSITE-ProRule" id="PRU00284"/>
    </source>
</evidence>
<evidence type="ECO:0000313" key="8">
    <source>
        <dbReference type="Proteomes" id="UP000652760"/>
    </source>
</evidence>
<proteinExistence type="inferred from homology"/>
<accession>A0ABS1F3E7</accession>
<feature type="transmembrane region" description="Helical" evidence="4">
    <location>
        <begin position="292"/>
        <end position="313"/>
    </location>
</feature>
<dbReference type="Proteomes" id="UP000652760">
    <property type="component" value="Unassembled WGS sequence"/>
</dbReference>
<feature type="domain" description="Methyl-accepting transducer" evidence="5">
    <location>
        <begin position="408"/>
        <end position="637"/>
    </location>
</feature>
<evidence type="ECO:0000256" key="1">
    <source>
        <dbReference type="ARBA" id="ARBA00023224"/>
    </source>
</evidence>
<dbReference type="Gene3D" id="1.10.287.950">
    <property type="entry name" value="Methyl-accepting chemotaxis protein"/>
    <property type="match status" value="1"/>
</dbReference>
<dbReference type="InterPro" id="IPR004090">
    <property type="entry name" value="Chemotax_Me-accpt_rcpt"/>
</dbReference>
<comment type="caution">
    <text evidence="7">The sequence shown here is derived from an EMBL/GenBank/DDBJ whole genome shotgun (WGS) entry which is preliminary data.</text>
</comment>
<dbReference type="SUPFAM" id="SSF58104">
    <property type="entry name" value="Methyl-accepting chemotaxis protein (MCP) signaling domain"/>
    <property type="match status" value="1"/>
</dbReference>
<keyword evidence="1 3" id="KW-0807">Transducer</keyword>
<dbReference type="InterPro" id="IPR004089">
    <property type="entry name" value="MCPsignal_dom"/>
</dbReference>
<evidence type="ECO:0000256" key="2">
    <source>
        <dbReference type="ARBA" id="ARBA00029447"/>
    </source>
</evidence>
<dbReference type="Pfam" id="PF00015">
    <property type="entry name" value="MCPsignal"/>
    <property type="match status" value="1"/>
</dbReference>
<dbReference type="Gene3D" id="6.10.340.10">
    <property type="match status" value="1"/>
</dbReference>
<gene>
    <name evidence="7" type="ORF">JHL17_10950</name>
</gene>
<dbReference type="PANTHER" id="PTHR32089:SF112">
    <property type="entry name" value="LYSOZYME-LIKE PROTEIN-RELATED"/>
    <property type="match status" value="1"/>
</dbReference>
<dbReference type="SMART" id="SM00304">
    <property type="entry name" value="HAMP"/>
    <property type="match status" value="2"/>
</dbReference>
<reference evidence="8" key="1">
    <citation type="submission" date="2021-01" db="EMBL/GenBank/DDBJ databases">
        <title>Genome public.</title>
        <authorList>
            <person name="Liu C."/>
            <person name="Sun Q."/>
        </authorList>
    </citation>
    <scope>NUCLEOTIDE SEQUENCE [LARGE SCALE GENOMIC DNA]</scope>
    <source>
        <strain evidence="8">YIM B02556</strain>
    </source>
</reference>
<keyword evidence="4" id="KW-0472">Membrane</keyword>
<dbReference type="CDD" id="cd06225">
    <property type="entry name" value="HAMP"/>
    <property type="match status" value="1"/>
</dbReference>
<dbReference type="InterPro" id="IPR003660">
    <property type="entry name" value="HAMP_dom"/>
</dbReference>
<dbReference type="PROSITE" id="PS50111">
    <property type="entry name" value="CHEMOTAXIS_TRANSDUC_2"/>
    <property type="match status" value="1"/>
</dbReference>
<dbReference type="Pfam" id="PF00672">
    <property type="entry name" value="HAMP"/>
    <property type="match status" value="1"/>
</dbReference>
<organism evidence="7 8">
    <name type="scientific">Azospirillum endophyticum</name>
    <dbReference type="NCBI Taxonomy" id="2800326"/>
    <lineage>
        <taxon>Bacteria</taxon>
        <taxon>Pseudomonadati</taxon>
        <taxon>Pseudomonadota</taxon>
        <taxon>Alphaproteobacteria</taxon>
        <taxon>Rhodospirillales</taxon>
        <taxon>Azospirillaceae</taxon>
        <taxon>Azospirillum</taxon>
    </lineage>
</organism>
<dbReference type="EMBL" id="JAENHM010000030">
    <property type="protein sequence ID" value="MBK1837930.1"/>
    <property type="molecule type" value="Genomic_DNA"/>
</dbReference>
<dbReference type="PANTHER" id="PTHR32089">
    <property type="entry name" value="METHYL-ACCEPTING CHEMOTAXIS PROTEIN MCPB"/>
    <property type="match status" value="1"/>
</dbReference>
<dbReference type="SMART" id="SM00283">
    <property type="entry name" value="MA"/>
    <property type="match status" value="1"/>
</dbReference>
<dbReference type="PRINTS" id="PR00260">
    <property type="entry name" value="CHEMTRNSDUCR"/>
</dbReference>
<name>A0ABS1F3E7_9PROT</name>
<evidence type="ECO:0000259" key="5">
    <source>
        <dbReference type="PROSITE" id="PS50111"/>
    </source>
</evidence>
<evidence type="ECO:0000259" key="6">
    <source>
        <dbReference type="PROSITE" id="PS50885"/>
    </source>
</evidence>
<dbReference type="PROSITE" id="PS50885">
    <property type="entry name" value="HAMP"/>
    <property type="match status" value="1"/>
</dbReference>